<dbReference type="AlphaFoldDB" id="A0A9X2BZN5"/>
<evidence type="ECO:0000313" key="1">
    <source>
        <dbReference type="EMBL" id="MCK9686868.1"/>
    </source>
</evidence>
<sequence>MGVAKGPSDQKTLNEELIEGLVEVARRNPQHAVELFGVPLGVAMRLAAMPDAQLDDLATTPVALWRPALTERLVRRLPERRPMLTPDHEVYRPLVKRINRLALATFVRYADDPASAALVCDITDREVIRALQELPAFAFLEWGGNPGTLLAVPRLSDALIDRLLRADDDGVEHNLRGLLALTQCCEQEFALIRHAVQLEGAAYRLAERAEVSKRSGRPPATFLMPGTSNLILAMLRHQMRPTEVEDRMLATSDVRAAQLRGIAEALHPKPKRDKGAPRDRTRDHRDLWGSAHRRLCATAIFCLQRRLVDAGVEAFEAMVWAYDYYACTYDPECGVSLSRMLKDVFTPMREGSDTHLGHCAKCGVVHLAHDEKIGIIECPVCVLARAGKFGQRRSRIDKTETPPLRDYRGWPGAGWSAAAMGSSPGG</sequence>
<keyword evidence="2" id="KW-1185">Reference proteome</keyword>
<accession>A0A9X2BZN5</accession>
<protein>
    <submittedName>
        <fullName evidence="1">Uncharacterized protein</fullName>
    </submittedName>
</protein>
<evidence type="ECO:0000313" key="2">
    <source>
        <dbReference type="Proteomes" id="UP001139353"/>
    </source>
</evidence>
<dbReference type="Proteomes" id="UP001139353">
    <property type="component" value="Unassembled WGS sequence"/>
</dbReference>
<comment type="caution">
    <text evidence="1">The sequence shown here is derived from an EMBL/GenBank/DDBJ whole genome shotgun (WGS) entry which is preliminary data.</text>
</comment>
<dbReference type="EMBL" id="JAJLJH010000003">
    <property type="protein sequence ID" value="MCK9686868.1"/>
    <property type="molecule type" value="Genomic_DNA"/>
</dbReference>
<dbReference type="SUPFAM" id="SSF160930">
    <property type="entry name" value="FlhC-like"/>
    <property type="match status" value="1"/>
</dbReference>
<name>A0A9X2BZN5_9BURK</name>
<reference evidence="1" key="1">
    <citation type="submission" date="2021-11" db="EMBL/GenBank/DDBJ databases">
        <title>BS-T2-15 a new species belonging to the Comamonadaceae family isolated from the soil of a French oak forest.</title>
        <authorList>
            <person name="Mieszkin S."/>
            <person name="Alain K."/>
        </authorList>
    </citation>
    <scope>NUCLEOTIDE SEQUENCE</scope>
    <source>
        <strain evidence="1">BS-T2-15</strain>
    </source>
</reference>
<organism evidence="1 2">
    <name type="scientific">Scleromatobacter humisilvae</name>
    <dbReference type="NCBI Taxonomy" id="2897159"/>
    <lineage>
        <taxon>Bacteria</taxon>
        <taxon>Pseudomonadati</taxon>
        <taxon>Pseudomonadota</taxon>
        <taxon>Betaproteobacteria</taxon>
        <taxon>Burkholderiales</taxon>
        <taxon>Sphaerotilaceae</taxon>
        <taxon>Scleromatobacter</taxon>
    </lineage>
</organism>
<dbReference type="RefSeq" id="WP_275682908.1">
    <property type="nucleotide sequence ID" value="NZ_JAJLJH010000003.1"/>
</dbReference>
<gene>
    <name evidence="1" type="ORF">LPC04_14240</name>
</gene>
<proteinExistence type="predicted"/>